<dbReference type="AlphaFoldDB" id="A0A9K3HQP4"/>
<accession>A0A9K3HQP4</accession>
<dbReference type="EMBL" id="MNCJ02000326">
    <property type="protein sequence ID" value="KAF5782934.1"/>
    <property type="molecule type" value="Genomic_DNA"/>
</dbReference>
<sequence>MPSRTHNRTNCIHDSIRKLIPDRLLTRIGLALSPKSSIELTSTITLDNDQSEQPSPSRSVTANHVGGSSAVTII</sequence>
<feature type="compositionally biased region" description="Polar residues" evidence="1">
    <location>
        <begin position="46"/>
        <end position="62"/>
    </location>
</feature>
<organism evidence="2 3">
    <name type="scientific">Helianthus annuus</name>
    <name type="common">Common sunflower</name>
    <dbReference type="NCBI Taxonomy" id="4232"/>
    <lineage>
        <taxon>Eukaryota</taxon>
        <taxon>Viridiplantae</taxon>
        <taxon>Streptophyta</taxon>
        <taxon>Embryophyta</taxon>
        <taxon>Tracheophyta</taxon>
        <taxon>Spermatophyta</taxon>
        <taxon>Magnoliopsida</taxon>
        <taxon>eudicotyledons</taxon>
        <taxon>Gunneridae</taxon>
        <taxon>Pentapetalae</taxon>
        <taxon>asterids</taxon>
        <taxon>campanulids</taxon>
        <taxon>Asterales</taxon>
        <taxon>Asteraceae</taxon>
        <taxon>Asteroideae</taxon>
        <taxon>Heliantheae alliance</taxon>
        <taxon>Heliantheae</taxon>
        <taxon>Helianthus</taxon>
    </lineage>
</organism>
<gene>
    <name evidence="2" type="ORF">HanXRQr2_Chr11g0502091</name>
</gene>
<reference evidence="2" key="2">
    <citation type="submission" date="2020-06" db="EMBL/GenBank/DDBJ databases">
        <title>Helianthus annuus Genome sequencing and assembly Release 2.</title>
        <authorList>
            <person name="Gouzy J."/>
            <person name="Langlade N."/>
            <person name="Munos S."/>
        </authorList>
    </citation>
    <scope>NUCLEOTIDE SEQUENCE</scope>
    <source>
        <tissue evidence="2">Leaves</tissue>
    </source>
</reference>
<evidence type="ECO:0000313" key="3">
    <source>
        <dbReference type="Proteomes" id="UP000215914"/>
    </source>
</evidence>
<dbReference type="Gramene" id="mRNA:HanXRQr2_Chr11g0502091">
    <property type="protein sequence ID" value="CDS:HanXRQr2_Chr11g0502091.1"/>
    <property type="gene ID" value="HanXRQr2_Chr11g0502091"/>
</dbReference>
<keyword evidence="3" id="KW-1185">Reference proteome</keyword>
<evidence type="ECO:0000256" key="1">
    <source>
        <dbReference type="SAM" id="MobiDB-lite"/>
    </source>
</evidence>
<comment type="caution">
    <text evidence="2">The sequence shown here is derived from an EMBL/GenBank/DDBJ whole genome shotgun (WGS) entry which is preliminary data.</text>
</comment>
<proteinExistence type="predicted"/>
<dbReference type="Proteomes" id="UP000215914">
    <property type="component" value="Unassembled WGS sequence"/>
</dbReference>
<reference evidence="2" key="1">
    <citation type="journal article" date="2017" name="Nature">
        <title>The sunflower genome provides insights into oil metabolism, flowering and Asterid evolution.</title>
        <authorList>
            <person name="Badouin H."/>
            <person name="Gouzy J."/>
            <person name="Grassa C.J."/>
            <person name="Murat F."/>
            <person name="Staton S.E."/>
            <person name="Cottret L."/>
            <person name="Lelandais-Briere C."/>
            <person name="Owens G.L."/>
            <person name="Carrere S."/>
            <person name="Mayjonade B."/>
            <person name="Legrand L."/>
            <person name="Gill N."/>
            <person name="Kane N.C."/>
            <person name="Bowers J.E."/>
            <person name="Hubner S."/>
            <person name="Bellec A."/>
            <person name="Berard A."/>
            <person name="Berges H."/>
            <person name="Blanchet N."/>
            <person name="Boniface M.C."/>
            <person name="Brunel D."/>
            <person name="Catrice O."/>
            <person name="Chaidir N."/>
            <person name="Claudel C."/>
            <person name="Donnadieu C."/>
            <person name="Faraut T."/>
            <person name="Fievet G."/>
            <person name="Helmstetter N."/>
            <person name="King M."/>
            <person name="Knapp S.J."/>
            <person name="Lai Z."/>
            <person name="Le Paslier M.C."/>
            <person name="Lippi Y."/>
            <person name="Lorenzon L."/>
            <person name="Mandel J.R."/>
            <person name="Marage G."/>
            <person name="Marchand G."/>
            <person name="Marquand E."/>
            <person name="Bret-Mestries E."/>
            <person name="Morien E."/>
            <person name="Nambeesan S."/>
            <person name="Nguyen T."/>
            <person name="Pegot-Espagnet P."/>
            <person name="Pouilly N."/>
            <person name="Raftis F."/>
            <person name="Sallet E."/>
            <person name="Schiex T."/>
            <person name="Thomas J."/>
            <person name="Vandecasteele C."/>
            <person name="Vares D."/>
            <person name="Vear F."/>
            <person name="Vautrin S."/>
            <person name="Crespi M."/>
            <person name="Mangin B."/>
            <person name="Burke J.M."/>
            <person name="Salse J."/>
            <person name="Munos S."/>
            <person name="Vincourt P."/>
            <person name="Rieseberg L.H."/>
            <person name="Langlade N.B."/>
        </authorList>
    </citation>
    <scope>NUCLEOTIDE SEQUENCE</scope>
    <source>
        <tissue evidence="2">Leaves</tissue>
    </source>
</reference>
<evidence type="ECO:0000313" key="2">
    <source>
        <dbReference type="EMBL" id="KAF5782934.1"/>
    </source>
</evidence>
<name>A0A9K3HQP4_HELAN</name>
<feature type="region of interest" description="Disordered" evidence="1">
    <location>
        <begin position="46"/>
        <end position="74"/>
    </location>
</feature>
<protein>
    <submittedName>
        <fullName evidence="2">Uncharacterized protein</fullName>
    </submittedName>
</protein>